<name>A0A5N7BH14_9EURO</name>
<evidence type="ECO:0000259" key="1">
    <source>
        <dbReference type="Pfam" id="PF24864"/>
    </source>
</evidence>
<dbReference type="EMBL" id="ML736175">
    <property type="protein sequence ID" value="KAE8381008.1"/>
    <property type="molecule type" value="Genomic_DNA"/>
</dbReference>
<feature type="domain" description="DUF7730" evidence="1">
    <location>
        <begin position="38"/>
        <end position="191"/>
    </location>
</feature>
<dbReference type="InterPro" id="IPR056632">
    <property type="entry name" value="DUF7730"/>
</dbReference>
<organism evidence="2 3">
    <name type="scientific">Aspergillus bertholletiae</name>
    <dbReference type="NCBI Taxonomy" id="1226010"/>
    <lineage>
        <taxon>Eukaryota</taxon>
        <taxon>Fungi</taxon>
        <taxon>Dikarya</taxon>
        <taxon>Ascomycota</taxon>
        <taxon>Pezizomycotina</taxon>
        <taxon>Eurotiomycetes</taxon>
        <taxon>Eurotiomycetidae</taxon>
        <taxon>Eurotiales</taxon>
        <taxon>Aspergillaceae</taxon>
        <taxon>Aspergillus</taxon>
        <taxon>Aspergillus subgen. Circumdati</taxon>
    </lineage>
</organism>
<keyword evidence="3" id="KW-1185">Reference proteome</keyword>
<evidence type="ECO:0000313" key="3">
    <source>
        <dbReference type="Proteomes" id="UP000326198"/>
    </source>
</evidence>
<dbReference type="Proteomes" id="UP000326198">
    <property type="component" value="Unassembled WGS sequence"/>
</dbReference>
<dbReference type="PANTHER" id="PTHR38790:SF8">
    <property type="entry name" value="F-BOX DOMAIN-CONTAINING PROTEIN"/>
    <property type="match status" value="1"/>
</dbReference>
<dbReference type="PANTHER" id="PTHR38790">
    <property type="entry name" value="2EXR DOMAIN-CONTAINING PROTEIN-RELATED"/>
    <property type="match status" value="1"/>
</dbReference>
<evidence type="ECO:0000313" key="2">
    <source>
        <dbReference type="EMBL" id="KAE8381008.1"/>
    </source>
</evidence>
<reference evidence="2 3" key="1">
    <citation type="submission" date="2019-04" db="EMBL/GenBank/DDBJ databases">
        <title>Friends and foes A comparative genomics studyof 23 Aspergillus species from section Flavi.</title>
        <authorList>
            <consortium name="DOE Joint Genome Institute"/>
            <person name="Kjaerbolling I."/>
            <person name="Vesth T."/>
            <person name="Frisvad J.C."/>
            <person name="Nybo J.L."/>
            <person name="Theobald S."/>
            <person name="Kildgaard S."/>
            <person name="Isbrandt T."/>
            <person name="Kuo A."/>
            <person name="Sato A."/>
            <person name="Lyhne E.K."/>
            <person name="Kogle M.E."/>
            <person name="Wiebenga A."/>
            <person name="Kun R.S."/>
            <person name="Lubbers R.J."/>
            <person name="Makela M.R."/>
            <person name="Barry K."/>
            <person name="Chovatia M."/>
            <person name="Clum A."/>
            <person name="Daum C."/>
            <person name="Haridas S."/>
            <person name="He G."/>
            <person name="LaButti K."/>
            <person name="Lipzen A."/>
            <person name="Mondo S."/>
            <person name="Riley R."/>
            <person name="Salamov A."/>
            <person name="Simmons B.A."/>
            <person name="Magnuson J.K."/>
            <person name="Henrissat B."/>
            <person name="Mortensen U.H."/>
            <person name="Larsen T.O."/>
            <person name="Devries R.P."/>
            <person name="Grigoriev I.V."/>
            <person name="Machida M."/>
            <person name="Baker S.E."/>
            <person name="Andersen M.R."/>
        </authorList>
    </citation>
    <scope>NUCLEOTIDE SEQUENCE [LARGE SCALE GENOMIC DNA]</scope>
    <source>
        <strain evidence="2 3">IBT 29228</strain>
    </source>
</reference>
<proteinExistence type="predicted"/>
<dbReference type="AlphaFoldDB" id="A0A5N7BH14"/>
<sequence>MKHRLTTCKTKFHRKALSKLLSLFRQTPNQECTVFPSLLDLPGEIRLLIYQFTFATTCDHILVTVDRARRASRPILYTDGPDERRPRELRYTRTPSIPLPAALLQTNQQIYYEALPSLYANTIFSASSSPISLMYLKDHLSEFARNNIRQVQLCPTSLLSESLIRERELLSWTVLCAEIAGLPGLRRVWVSYPQPEMLKNGTVEFHRGRYARWLDLMRVKKTLVFDVFDGSAEDREECRKRFREIIQDTGDVSGD</sequence>
<gene>
    <name evidence="2" type="ORF">BDV26DRAFT_289906</name>
</gene>
<protein>
    <recommendedName>
        <fullName evidence="1">DUF7730 domain-containing protein</fullName>
    </recommendedName>
</protein>
<dbReference type="Pfam" id="PF24864">
    <property type="entry name" value="DUF7730"/>
    <property type="match status" value="1"/>
</dbReference>
<dbReference type="OrthoDB" id="62952at2759"/>
<accession>A0A5N7BH14</accession>